<evidence type="ECO:0000313" key="3">
    <source>
        <dbReference type="Proteomes" id="UP000275846"/>
    </source>
</evidence>
<feature type="compositionally biased region" description="Polar residues" evidence="1">
    <location>
        <begin position="28"/>
        <end position="41"/>
    </location>
</feature>
<dbReference type="OrthoDB" id="6256989at2759"/>
<proteinExistence type="predicted"/>
<evidence type="ECO:0000256" key="1">
    <source>
        <dbReference type="SAM" id="MobiDB-lite"/>
    </source>
</evidence>
<evidence type="ECO:0000313" key="2">
    <source>
        <dbReference type="EMBL" id="VDL98439.1"/>
    </source>
</evidence>
<feature type="compositionally biased region" description="Polar residues" evidence="1">
    <location>
        <begin position="204"/>
        <end position="221"/>
    </location>
</feature>
<feature type="compositionally biased region" description="Low complexity" evidence="1">
    <location>
        <begin position="75"/>
        <end position="92"/>
    </location>
</feature>
<dbReference type="AlphaFoldDB" id="A0A183T6F6"/>
<accession>A0A183T6F6</accession>
<protein>
    <submittedName>
        <fullName evidence="4">Perilipin</fullName>
    </submittedName>
</protein>
<organism evidence="4">
    <name type="scientific">Schistocephalus solidus</name>
    <name type="common">Tapeworm</name>
    <dbReference type="NCBI Taxonomy" id="70667"/>
    <lineage>
        <taxon>Eukaryota</taxon>
        <taxon>Metazoa</taxon>
        <taxon>Spiralia</taxon>
        <taxon>Lophotrochozoa</taxon>
        <taxon>Platyhelminthes</taxon>
        <taxon>Cestoda</taxon>
        <taxon>Eucestoda</taxon>
        <taxon>Diphyllobothriidea</taxon>
        <taxon>Diphyllobothriidae</taxon>
        <taxon>Schistocephalus</taxon>
    </lineage>
</organism>
<feature type="compositionally biased region" description="Pro residues" evidence="1">
    <location>
        <begin position="554"/>
        <end position="564"/>
    </location>
</feature>
<dbReference type="Proteomes" id="UP000275846">
    <property type="component" value="Unassembled WGS sequence"/>
</dbReference>
<dbReference type="EMBL" id="UYSU01036989">
    <property type="protein sequence ID" value="VDL98439.1"/>
    <property type="molecule type" value="Genomic_DNA"/>
</dbReference>
<reference evidence="4" key="1">
    <citation type="submission" date="2016-06" db="UniProtKB">
        <authorList>
            <consortium name="WormBaseParasite"/>
        </authorList>
    </citation>
    <scope>IDENTIFICATION</scope>
</reference>
<name>A0A183T6F6_SCHSO</name>
<sequence>MFCRQDSGESTTAESPVPSHEPDRDNYHQLQQMQQSNASSKKSLEPDKPESRASSRRKTTGRSEELTIRDGSSQPPSLMSSKASASSDPPSLESKKSSKLPDRDEFNQLRRSIKELAEEFETEIRQIKSMLQESLGVTAEDQAASVAREKALSVIAEDELTDAMTLLGNSLEYLVRGARQEKMDLLSVLRKSMNSDWTGEAKTEQLTVQPPAQPSTASYPSSSEMSELLRQINVLAAELRSQNERISQTFQSRSVASLSAPGEFEPEPAPLSEQLPLTSPFYGLQQGIVSLTKRIQEDNERLSSLLQPTAPRHTTDPSEAVDITFGASFGSPLQQEVMATGRSVMSKLHELSSMYTEKAGGEEAVVASTPLIEAIREVTTYVETLARNIHDLKQRKSNERRAHYAQGMRQALEELTSLVHDLSGGLGGLEQTRFQECIEQQQELVARLTIPDPALLQVLQQVKDSVRRLSTGVMEMREWQDQLLDKYSHPVSLPFELGLSRTLASNGEHPNSVLMDVHGVEEEAMLKSLRDLRESVTYIGREMQEAELKKPRPPPKVPEVPPTDPNVLKALSALRQSVKSIHRRRNNISSSSSSSSDTLHIR</sequence>
<feature type="compositionally biased region" description="Basic and acidic residues" evidence="1">
    <location>
        <begin position="42"/>
        <end position="53"/>
    </location>
</feature>
<gene>
    <name evidence="2" type="ORF">SSLN_LOCUS12054</name>
</gene>
<evidence type="ECO:0000313" key="4">
    <source>
        <dbReference type="WBParaSite" id="SSLN_0001250501-mRNA-1"/>
    </source>
</evidence>
<feature type="region of interest" description="Disordered" evidence="1">
    <location>
        <begin position="545"/>
        <end position="565"/>
    </location>
</feature>
<dbReference type="WBParaSite" id="SSLN_0001250501-mRNA-1">
    <property type="protein sequence ID" value="SSLN_0001250501-mRNA-1"/>
    <property type="gene ID" value="SSLN_0001250501"/>
</dbReference>
<feature type="compositionally biased region" description="Basic and acidic residues" evidence="1">
    <location>
        <begin position="93"/>
        <end position="106"/>
    </location>
</feature>
<keyword evidence="3" id="KW-1185">Reference proteome</keyword>
<feature type="region of interest" description="Disordered" evidence="1">
    <location>
        <begin position="200"/>
        <end position="221"/>
    </location>
</feature>
<feature type="region of interest" description="Disordered" evidence="1">
    <location>
        <begin position="1"/>
        <end position="106"/>
    </location>
</feature>
<reference evidence="2 3" key="2">
    <citation type="submission" date="2018-11" db="EMBL/GenBank/DDBJ databases">
        <authorList>
            <consortium name="Pathogen Informatics"/>
        </authorList>
    </citation>
    <scope>NUCLEOTIDE SEQUENCE [LARGE SCALE GENOMIC DNA]</scope>
    <source>
        <strain evidence="2 3">NST_G2</strain>
    </source>
</reference>
<feature type="region of interest" description="Disordered" evidence="1">
    <location>
        <begin position="579"/>
        <end position="602"/>
    </location>
</feature>